<accession>A0A319DZ02</accession>
<dbReference type="GO" id="GO:0016020">
    <property type="term" value="C:membrane"/>
    <property type="evidence" value="ECO:0007669"/>
    <property type="project" value="InterPro"/>
</dbReference>
<gene>
    <name evidence="3" type="ORF">BO78DRAFT_452704</name>
</gene>
<feature type="transmembrane region" description="Helical" evidence="1">
    <location>
        <begin position="130"/>
        <end position="153"/>
    </location>
</feature>
<protein>
    <recommendedName>
        <fullName evidence="5">Membrane fusion mating protein FIG1</fullName>
    </recommendedName>
</protein>
<evidence type="ECO:0000256" key="1">
    <source>
        <dbReference type="SAM" id="Phobius"/>
    </source>
</evidence>
<reference evidence="3 4" key="1">
    <citation type="submission" date="2018-02" db="EMBL/GenBank/DDBJ databases">
        <title>The genomes of Aspergillus section Nigri reveals drivers in fungal speciation.</title>
        <authorList>
            <consortium name="DOE Joint Genome Institute"/>
            <person name="Vesth T.C."/>
            <person name="Nybo J."/>
            <person name="Theobald S."/>
            <person name="Brandl J."/>
            <person name="Frisvad J.C."/>
            <person name="Nielsen K.F."/>
            <person name="Lyhne E.K."/>
            <person name="Kogle M.E."/>
            <person name="Kuo A."/>
            <person name="Riley R."/>
            <person name="Clum A."/>
            <person name="Nolan M."/>
            <person name="Lipzen A."/>
            <person name="Salamov A."/>
            <person name="Henrissat B."/>
            <person name="Wiebenga A."/>
            <person name="De vries R.P."/>
            <person name="Grigoriev I.V."/>
            <person name="Mortensen U.H."/>
            <person name="Andersen M.R."/>
            <person name="Baker S.E."/>
        </authorList>
    </citation>
    <scope>NUCLEOTIDE SEQUENCE [LARGE SCALE GENOMIC DNA]</scope>
    <source>
        <strain evidence="3 4">CBS 121057</strain>
    </source>
</reference>
<dbReference type="VEuPathDB" id="FungiDB:BO78DRAFT_452704"/>
<dbReference type="EMBL" id="KZ826386">
    <property type="protein sequence ID" value="PYI02957.1"/>
    <property type="molecule type" value="Genomic_DNA"/>
</dbReference>
<dbReference type="Pfam" id="PF12351">
    <property type="entry name" value="Fig1"/>
    <property type="match status" value="1"/>
</dbReference>
<dbReference type="OrthoDB" id="3550957at2759"/>
<proteinExistence type="predicted"/>
<evidence type="ECO:0000313" key="3">
    <source>
        <dbReference type="EMBL" id="PYI02957.1"/>
    </source>
</evidence>
<dbReference type="PANTHER" id="PTHR28092:SF1">
    <property type="entry name" value="FACTOR-INDUCED GENE 1 PROTEIN"/>
    <property type="match status" value="1"/>
</dbReference>
<keyword evidence="1" id="KW-0812">Transmembrane</keyword>
<dbReference type="GO" id="GO:0043332">
    <property type="term" value="C:mating projection tip"/>
    <property type="evidence" value="ECO:0007669"/>
    <property type="project" value="TreeGrafter"/>
</dbReference>
<evidence type="ECO:0000313" key="4">
    <source>
        <dbReference type="Proteomes" id="UP000248423"/>
    </source>
</evidence>
<feature type="chain" id="PRO_5016234462" description="Membrane fusion mating protein FIG1" evidence="2">
    <location>
        <begin position="22"/>
        <end position="273"/>
    </location>
</feature>
<organism evidence="3 4">
    <name type="scientific">Aspergillus sclerotiicarbonarius (strain CBS 121057 / IBT 28362)</name>
    <dbReference type="NCBI Taxonomy" id="1448318"/>
    <lineage>
        <taxon>Eukaryota</taxon>
        <taxon>Fungi</taxon>
        <taxon>Dikarya</taxon>
        <taxon>Ascomycota</taxon>
        <taxon>Pezizomycotina</taxon>
        <taxon>Eurotiomycetes</taxon>
        <taxon>Eurotiomycetidae</taxon>
        <taxon>Eurotiales</taxon>
        <taxon>Aspergillaceae</taxon>
        <taxon>Aspergillus</taxon>
        <taxon>Aspergillus subgen. Circumdati</taxon>
    </lineage>
</organism>
<keyword evidence="1" id="KW-1133">Transmembrane helix</keyword>
<dbReference type="GO" id="GO:0000747">
    <property type="term" value="P:conjugation with cellular fusion"/>
    <property type="evidence" value="ECO:0007669"/>
    <property type="project" value="TreeGrafter"/>
</dbReference>
<dbReference type="PANTHER" id="PTHR28092">
    <property type="entry name" value="FACTOR-INDUCED GENE 1 PROTEIN"/>
    <property type="match status" value="1"/>
</dbReference>
<keyword evidence="2" id="KW-0732">Signal</keyword>
<evidence type="ECO:0000256" key="2">
    <source>
        <dbReference type="SAM" id="SignalP"/>
    </source>
</evidence>
<feature type="signal peptide" evidence="2">
    <location>
        <begin position="1"/>
        <end position="21"/>
    </location>
</feature>
<keyword evidence="1" id="KW-0472">Membrane</keyword>
<sequence length="273" mass="28611">MFMMAVAVILLSILLAGCTSSNGVGNIYLLSLEYTTTSPSIKMGSAQVSSLIVQAVHNVSHTGNGTALEVRAGYRGLCMTHGDSERVCSPSARVLASLLRAEEVTTSSGETITPDPLNLVMIANDFREKIVFDGILFIVIALCAICLLLLSTIPGFHDNGHGVEEAPFPQRPAVIGAVLAGWFAFGFSLVSILWQHINSGSTASMTGILTYGTVSGHVGGAAMALGWIAVALLGIVALGLYVMNAAIELLRGLVSDVQPLNREDGDSDETGYL</sequence>
<dbReference type="Proteomes" id="UP000248423">
    <property type="component" value="Unassembled WGS sequence"/>
</dbReference>
<dbReference type="InterPro" id="IPR033481">
    <property type="entry name" value="Dni1/Fig1"/>
</dbReference>
<dbReference type="STRING" id="1448318.A0A319DZ02"/>
<keyword evidence="4" id="KW-1185">Reference proteome</keyword>
<dbReference type="AlphaFoldDB" id="A0A319DZ02"/>
<evidence type="ECO:0008006" key="5">
    <source>
        <dbReference type="Google" id="ProtNLM"/>
    </source>
</evidence>
<name>A0A319DZ02_ASPSB</name>
<feature type="transmembrane region" description="Helical" evidence="1">
    <location>
        <begin position="174"/>
        <end position="197"/>
    </location>
</feature>
<feature type="transmembrane region" description="Helical" evidence="1">
    <location>
        <begin position="217"/>
        <end position="242"/>
    </location>
</feature>